<name>A0A5C6BS71_9BACT</name>
<evidence type="ECO:0000313" key="11">
    <source>
        <dbReference type="Proteomes" id="UP000319908"/>
    </source>
</evidence>
<reference evidence="10 11" key="1">
    <citation type="journal article" date="2020" name="Antonie Van Leeuwenhoek">
        <title>Rhodopirellula heiligendammensis sp. nov., Rhodopirellula pilleata sp. nov., and Rhodopirellula solitaria sp. nov. isolated from natural or artificial marine surfaces in Northern Germany and California, USA, and emended description of the genus Rhodopirellula.</title>
        <authorList>
            <person name="Kallscheuer N."/>
            <person name="Wiegand S."/>
            <person name="Jogler M."/>
            <person name="Boedeker C."/>
            <person name="Peeters S.H."/>
            <person name="Rast P."/>
            <person name="Heuer A."/>
            <person name="Jetten M.S.M."/>
            <person name="Rohde M."/>
            <person name="Jogler C."/>
        </authorList>
    </citation>
    <scope>NUCLEOTIDE SEQUENCE [LARGE SCALE GENOMIC DNA]</scope>
    <source>
        <strain evidence="10 11">Poly21</strain>
    </source>
</reference>
<gene>
    <name evidence="10" type="ORF">Poly21_22750</name>
</gene>
<evidence type="ECO:0000256" key="6">
    <source>
        <dbReference type="RuleBase" id="RU004057"/>
    </source>
</evidence>
<dbReference type="EMBL" id="SJPU01000002">
    <property type="protein sequence ID" value="TWU15083.1"/>
    <property type="molecule type" value="Genomic_DNA"/>
</dbReference>
<dbReference type="PANTHER" id="PTHR30625:SF11">
    <property type="entry name" value="MOTA_TOLQ_EXBB PROTON CHANNEL DOMAIN-CONTAINING PROTEIN"/>
    <property type="match status" value="1"/>
</dbReference>
<organism evidence="10 11">
    <name type="scientific">Allorhodopirellula heiligendammensis</name>
    <dbReference type="NCBI Taxonomy" id="2714739"/>
    <lineage>
        <taxon>Bacteria</taxon>
        <taxon>Pseudomonadati</taxon>
        <taxon>Planctomycetota</taxon>
        <taxon>Planctomycetia</taxon>
        <taxon>Pirellulales</taxon>
        <taxon>Pirellulaceae</taxon>
        <taxon>Allorhodopirellula</taxon>
    </lineage>
</organism>
<evidence type="ECO:0000256" key="5">
    <source>
        <dbReference type="ARBA" id="ARBA00023136"/>
    </source>
</evidence>
<feature type="domain" description="MotA/TolQ/ExbB proton channel" evidence="9">
    <location>
        <begin position="160"/>
        <end position="280"/>
    </location>
</feature>
<comment type="similarity">
    <text evidence="6">Belongs to the exbB/tolQ family.</text>
</comment>
<feature type="compositionally biased region" description="Pro residues" evidence="7">
    <location>
        <begin position="332"/>
        <end position="341"/>
    </location>
</feature>
<comment type="caution">
    <text evidence="10">The sequence shown here is derived from an EMBL/GenBank/DDBJ whole genome shotgun (WGS) entry which is preliminary data.</text>
</comment>
<comment type="subcellular location">
    <subcellularLocation>
        <location evidence="1">Cell membrane</location>
        <topology evidence="1">Multi-pass membrane protein</topology>
    </subcellularLocation>
    <subcellularLocation>
        <location evidence="6">Membrane</location>
        <topology evidence="6">Multi-pass membrane protein</topology>
    </subcellularLocation>
</comment>
<dbReference type="RefSeq" id="WP_146407041.1">
    <property type="nucleotide sequence ID" value="NZ_SJPU01000002.1"/>
</dbReference>
<evidence type="ECO:0000256" key="2">
    <source>
        <dbReference type="ARBA" id="ARBA00022475"/>
    </source>
</evidence>
<evidence type="ECO:0000256" key="3">
    <source>
        <dbReference type="ARBA" id="ARBA00022692"/>
    </source>
</evidence>
<dbReference type="InterPro" id="IPR050790">
    <property type="entry name" value="ExbB/TolQ_transport"/>
</dbReference>
<proteinExistence type="inferred from homology"/>
<evidence type="ECO:0000256" key="7">
    <source>
        <dbReference type="SAM" id="MobiDB-lite"/>
    </source>
</evidence>
<feature type="transmembrane region" description="Helical" evidence="8">
    <location>
        <begin position="200"/>
        <end position="224"/>
    </location>
</feature>
<evidence type="ECO:0000256" key="4">
    <source>
        <dbReference type="ARBA" id="ARBA00022989"/>
    </source>
</evidence>
<feature type="transmembrane region" description="Helical" evidence="8">
    <location>
        <begin position="97"/>
        <end position="115"/>
    </location>
</feature>
<feature type="transmembrane region" description="Helical" evidence="8">
    <location>
        <begin position="244"/>
        <end position="268"/>
    </location>
</feature>
<keyword evidence="6" id="KW-0653">Protein transport</keyword>
<evidence type="ECO:0000313" key="10">
    <source>
        <dbReference type="EMBL" id="TWU15083.1"/>
    </source>
</evidence>
<feature type="region of interest" description="Disordered" evidence="7">
    <location>
        <begin position="305"/>
        <end position="341"/>
    </location>
</feature>
<evidence type="ECO:0000259" key="9">
    <source>
        <dbReference type="Pfam" id="PF01618"/>
    </source>
</evidence>
<protein>
    <submittedName>
        <fullName evidence="10">Colicin uptake protein TolQ</fullName>
    </submittedName>
</protein>
<dbReference type="Proteomes" id="UP000319908">
    <property type="component" value="Unassembled WGS sequence"/>
</dbReference>
<dbReference type="PANTHER" id="PTHR30625">
    <property type="entry name" value="PROTEIN TOLQ"/>
    <property type="match status" value="1"/>
</dbReference>
<accession>A0A5C6BS71</accession>
<dbReference type="Pfam" id="PF01618">
    <property type="entry name" value="MotA_ExbB"/>
    <property type="match status" value="1"/>
</dbReference>
<evidence type="ECO:0000256" key="8">
    <source>
        <dbReference type="SAM" id="Phobius"/>
    </source>
</evidence>
<feature type="transmembrane region" description="Helical" evidence="8">
    <location>
        <begin position="20"/>
        <end position="41"/>
    </location>
</feature>
<keyword evidence="6" id="KW-0813">Transport</keyword>
<dbReference type="GO" id="GO:0005886">
    <property type="term" value="C:plasma membrane"/>
    <property type="evidence" value="ECO:0007669"/>
    <property type="project" value="UniProtKB-SubCell"/>
</dbReference>
<dbReference type="AlphaFoldDB" id="A0A5C6BS71"/>
<keyword evidence="11" id="KW-1185">Reference proteome</keyword>
<keyword evidence="3 8" id="KW-0812">Transmembrane</keyword>
<keyword evidence="4 8" id="KW-1133">Transmembrane helix</keyword>
<dbReference type="GO" id="GO:0017038">
    <property type="term" value="P:protein import"/>
    <property type="evidence" value="ECO:0007669"/>
    <property type="project" value="TreeGrafter"/>
</dbReference>
<sequence length="341" mass="37162">MRFFSLDHNSAQRFRISRRWGHVLTLALTGWLVAASSFPAFNLSPVAAQTTDSDQDMGIVDAADIESVMSDAPQPSVGDSSEGPSGIDLYSLITRGGWFMAPIGLMSMLVVTLTVERTLSLRTSKIVPKRLTRQLAELSATPDQFSPTHAWELCHQYRSPAARVITAMLMRTGQPLGEIERTASETIQREANRYAAPVRWLTLAAAATPLMGLLGTVWGMIVAFHESSTLTADRSRSEQLSEGIYTALVTTLAGLIVAIPAAIFAQYLENRIAKLFYRIEELAFGVAPGLTRFVGRSRVDYNGLLRPIESTPPPVSTHSPQQSKLRPKGNTPTPPPVTSPS</sequence>
<keyword evidence="2" id="KW-1003">Cell membrane</keyword>
<evidence type="ECO:0000256" key="1">
    <source>
        <dbReference type="ARBA" id="ARBA00004651"/>
    </source>
</evidence>
<keyword evidence="5 8" id="KW-0472">Membrane</keyword>
<dbReference type="OrthoDB" id="4045at2"/>
<dbReference type="InterPro" id="IPR002898">
    <property type="entry name" value="MotA_ExbB_proton_chnl"/>
</dbReference>